<evidence type="ECO:0000313" key="2">
    <source>
        <dbReference type="Proteomes" id="UP001230649"/>
    </source>
</evidence>
<comment type="caution">
    <text evidence="1">The sequence shown here is derived from an EMBL/GenBank/DDBJ whole genome shotgun (WGS) entry which is preliminary data.</text>
</comment>
<proteinExistence type="predicted"/>
<sequence>MGVTLELTTRLRKDHDNSYSARGRILEDLKGILRLFYGEGSILRKIVLERGSFEQMGAKGRPHRRYRWDLRIKREAVCVRSTIGEELAPYDGTTIHRRTLVAESKLSDLLSCPTQLRKEGATVLQNILAEMGLETGATNSAERWDENALSAFNGMYDTPTKGWIEWTHAVQDANEAKKGFADCLKDRREI</sequence>
<accession>A0ACC2VER3</accession>
<name>A0ACC2VER3_9TREE</name>
<organism evidence="1 2">
    <name type="scientific">Naganishia adeliensis</name>
    <dbReference type="NCBI Taxonomy" id="92952"/>
    <lineage>
        <taxon>Eukaryota</taxon>
        <taxon>Fungi</taxon>
        <taxon>Dikarya</taxon>
        <taxon>Basidiomycota</taxon>
        <taxon>Agaricomycotina</taxon>
        <taxon>Tremellomycetes</taxon>
        <taxon>Filobasidiales</taxon>
        <taxon>Filobasidiaceae</taxon>
        <taxon>Naganishia</taxon>
    </lineage>
</organism>
<keyword evidence="2" id="KW-1185">Reference proteome</keyword>
<protein>
    <submittedName>
        <fullName evidence="1">Uncharacterized protein</fullName>
    </submittedName>
</protein>
<evidence type="ECO:0000313" key="1">
    <source>
        <dbReference type="EMBL" id="KAJ9097885.1"/>
    </source>
</evidence>
<reference evidence="1" key="1">
    <citation type="submission" date="2023-04" db="EMBL/GenBank/DDBJ databases">
        <title>Draft Genome sequencing of Naganishia species isolated from polar environments using Oxford Nanopore Technology.</title>
        <authorList>
            <person name="Leo P."/>
            <person name="Venkateswaran K."/>
        </authorList>
    </citation>
    <scope>NUCLEOTIDE SEQUENCE</scope>
    <source>
        <strain evidence="1">MNA-CCFEE 5262</strain>
    </source>
</reference>
<dbReference type="Proteomes" id="UP001230649">
    <property type="component" value="Unassembled WGS sequence"/>
</dbReference>
<dbReference type="EMBL" id="JASBWS010000099">
    <property type="protein sequence ID" value="KAJ9097885.1"/>
    <property type="molecule type" value="Genomic_DNA"/>
</dbReference>
<gene>
    <name evidence="1" type="ORF">QFC20_006108</name>
</gene>